<dbReference type="Proteomes" id="UP000614047">
    <property type="component" value="Unassembled WGS sequence"/>
</dbReference>
<dbReference type="RefSeq" id="WP_197015560.1">
    <property type="nucleotide sequence ID" value="NZ_BAABES010000003.1"/>
</dbReference>
<evidence type="ECO:0000313" key="2">
    <source>
        <dbReference type="EMBL" id="MBG6093513.1"/>
    </source>
</evidence>
<protein>
    <submittedName>
        <fullName evidence="2">Uncharacterized protein</fullName>
    </submittedName>
</protein>
<feature type="region of interest" description="Disordered" evidence="1">
    <location>
        <begin position="1"/>
        <end position="60"/>
    </location>
</feature>
<evidence type="ECO:0000313" key="3">
    <source>
        <dbReference type="Proteomes" id="UP000614047"/>
    </source>
</evidence>
<dbReference type="EMBL" id="JADOUA010000001">
    <property type="protein sequence ID" value="MBG6093513.1"/>
    <property type="molecule type" value="Genomic_DNA"/>
</dbReference>
<organism evidence="2 3">
    <name type="scientific">Actinomadura viridis</name>
    <dbReference type="NCBI Taxonomy" id="58110"/>
    <lineage>
        <taxon>Bacteria</taxon>
        <taxon>Bacillati</taxon>
        <taxon>Actinomycetota</taxon>
        <taxon>Actinomycetes</taxon>
        <taxon>Streptosporangiales</taxon>
        <taxon>Thermomonosporaceae</taxon>
        <taxon>Actinomadura</taxon>
    </lineage>
</organism>
<comment type="caution">
    <text evidence="2">The sequence shown here is derived from an EMBL/GenBank/DDBJ whole genome shotgun (WGS) entry which is preliminary data.</text>
</comment>
<reference evidence="2" key="1">
    <citation type="submission" date="2020-11" db="EMBL/GenBank/DDBJ databases">
        <title>Sequencing the genomes of 1000 actinobacteria strains.</title>
        <authorList>
            <person name="Klenk H.-P."/>
        </authorList>
    </citation>
    <scope>NUCLEOTIDE SEQUENCE</scope>
    <source>
        <strain evidence="2">DSM 43175</strain>
    </source>
</reference>
<accession>A0A931GMR1</accession>
<name>A0A931GMR1_9ACTN</name>
<dbReference type="AlphaFoldDB" id="A0A931GMR1"/>
<proteinExistence type="predicted"/>
<gene>
    <name evidence="2" type="ORF">IW256_007626</name>
</gene>
<evidence type="ECO:0000256" key="1">
    <source>
        <dbReference type="SAM" id="MobiDB-lite"/>
    </source>
</evidence>
<keyword evidence="3" id="KW-1185">Reference proteome</keyword>
<sequence>MRSSIPRPRPDSGRKHVKSTSLKALAIAARLERDHDQEGPPGRGHGRAEHRPSWRTPDPA</sequence>